<dbReference type="PaxDb" id="3218-PP1S129_60V6.1"/>
<dbReference type="InterPro" id="IPR013083">
    <property type="entry name" value="Znf_RING/FYVE/PHD"/>
</dbReference>
<sequence>MEGAVELGTQSERCARGDSEPEPVLEVDLSSRVNSSEVIVENSDDATVPKFSDHQSGISSCPTSTRSPIETDLSLGIVGQLERSHDACDGQQDSRKSPDEDASDSENCTQAGRNGIEVRDTLLSLQIRVRDLEIQLKDRIDWAQQKVMQAAQAVSKERQELNAVRAERDEALRFKKEQKAVEESALRKKAELETALRKASAEVRRLETENAEVRAEMEAAKLSAAESVAIYQEVAKREKKGAKRAQGWEKQKAKLQEELSEEKRKLAQLQQALAQANERHLQAEVRWRQEEKAKEEAIARADKEKRAKEQAEAAFKRREEVTRRKVEQDKQRLRDDVERLTQELSTLRATGSHNFVSASWNSPAATVGMMGGRIGQKEIERLVREVADLEQDLLQRDVRRDRECVMCMCEEMSVVFMPCAHQVVCIKCNELHEKQGMRDCPSCRTPIQQRIRVYGASS</sequence>
<dbReference type="OrthoDB" id="1711136at2759"/>
<evidence type="ECO:0000256" key="2">
    <source>
        <dbReference type="SAM" id="Coils"/>
    </source>
</evidence>
<reference evidence="5 7" key="2">
    <citation type="journal article" date="2018" name="Plant J.">
        <title>The Physcomitrella patens chromosome-scale assembly reveals moss genome structure and evolution.</title>
        <authorList>
            <person name="Lang D."/>
            <person name="Ullrich K.K."/>
            <person name="Murat F."/>
            <person name="Fuchs J."/>
            <person name="Jenkins J."/>
            <person name="Haas F.B."/>
            <person name="Piednoel M."/>
            <person name="Gundlach H."/>
            <person name="Van Bel M."/>
            <person name="Meyberg R."/>
            <person name="Vives C."/>
            <person name="Morata J."/>
            <person name="Symeonidi A."/>
            <person name="Hiss M."/>
            <person name="Muchero W."/>
            <person name="Kamisugi Y."/>
            <person name="Saleh O."/>
            <person name="Blanc G."/>
            <person name="Decker E.L."/>
            <person name="van Gessel N."/>
            <person name="Grimwood J."/>
            <person name="Hayes R.D."/>
            <person name="Graham S.W."/>
            <person name="Gunter L.E."/>
            <person name="McDaniel S.F."/>
            <person name="Hoernstein S.N.W."/>
            <person name="Larsson A."/>
            <person name="Li F.W."/>
            <person name="Perroud P.F."/>
            <person name="Phillips J."/>
            <person name="Ranjan P."/>
            <person name="Rokshar D.S."/>
            <person name="Rothfels C.J."/>
            <person name="Schneider L."/>
            <person name="Shu S."/>
            <person name="Stevenson D.W."/>
            <person name="Thummler F."/>
            <person name="Tillich M."/>
            <person name="Villarreal Aguilar J.C."/>
            <person name="Widiez T."/>
            <person name="Wong G.K."/>
            <person name="Wymore A."/>
            <person name="Zhang Y."/>
            <person name="Zimmer A.D."/>
            <person name="Quatrano R.S."/>
            <person name="Mayer K.F.X."/>
            <person name="Goodstein D."/>
            <person name="Casacuberta J.M."/>
            <person name="Vandepoele K."/>
            <person name="Reski R."/>
            <person name="Cuming A.C."/>
            <person name="Tuskan G.A."/>
            <person name="Maumus F."/>
            <person name="Salse J."/>
            <person name="Schmutz J."/>
            <person name="Rensing S.A."/>
        </authorList>
    </citation>
    <scope>NUCLEOTIDE SEQUENCE [LARGE SCALE GENOMIC DNA]</scope>
    <source>
        <strain evidence="6 7">cv. Gransden 2004</strain>
    </source>
</reference>
<proteinExistence type="predicted"/>
<dbReference type="GeneID" id="112277338"/>
<evidence type="ECO:0000256" key="3">
    <source>
        <dbReference type="SAM" id="MobiDB-lite"/>
    </source>
</evidence>
<evidence type="ECO:0000313" key="7">
    <source>
        <dbReference type="Proteomes" id="UP000006727"/>
    </source>
</evidence>
<evidence type="ECO:0000313" key="6">
    <source>
        <dbReference type="EnsemblPlants" id="Pp3c25_14470V3.1"/>
    </source>
</evidence>
<feature type="compositionally biased region" description="Polar residues" evidence="3">
    <location>
        <begin position="54"/>
        <end position="68"/>
    </location>
</feature>
<protein>
    <recommendedName>
        <fullName evidence="4">RING-type domain-containing protein</fullName>
    </recommendedName>
</protein>
<dbReference type="STRING" id="3218.A9SWJ7"/>
<dbReference type="Gramene" id="Pp3c25_14470V3.1">
    <property type="protein sequence ID" value="Pp3c25_14470V3.1"/>
    <property type="gene ID" value="Pp3c25_14470"/>
</dbReference>
<gene>
    <name evidence="6" type="primary">LOC112277338</name>
    <name evidence="5" type="ORF">PHYPA_029952</name>
</gene>
<reference evidence="5 7" key="1">
    <citation type="journal article" date="2008" name="Science">
        <title>The Physcomitrella genome reveals evolutionary insights into the conquest of land by plants.</title>
        <authorList>
            <person name="Rensing S."/>
            <person name="Lang D."/>
            <person name="Zimmer A."/>
            <person name="Terry A."/>
            <person name="Salamov A."/>
            <person name="Shapiro H."/>
            <person name="Nishiyama T."/>
            <person name="Perroud P.-F."/>
            <person name="Lindquist E."/>
            <person name="Kamisugi Y."/>
            <person name="Tanahashi T."/>
            <person name="Sakakibara K."/>
            <person name="Fujita T."/>
            <person name="Oishi K."/>
            <person name="Shin-I T."/>
            <person name="Kuroki Y."/>
            <person name="Toyoda A."/>
            <person name="Suzuki Y."/>
            <person name="Hashimoto A."/>
            <person name="Yamaguchi K."/>
            <person name="Sugano A."/>
            <person name="Kohara Y."/>
            <person name="Fujiyama A."/>
            <person name="Anterola A."/>
            <person name="Aoki S."/>
            <person name="Ashton N."/>
            <person name="Barbazuk W.B."/>
            <person name="Barker E."/>
            <person name="Bennetzen J."/>
            <person name="Bezanilla M."/>
            <person name="Blankenship R."/>
            <person name="Cho S.H."/>
            <person name="Dutcher S."/>
            <person name="Estelle M."/>
            <person name="Fawcett J.A."/>
            <person name="Gundlach H."/>
            <person name="Hanada K."/>
            <person name="Heyl A."/>
            <person name="Hicks K.A."/>
            <person name="Hugh J."/>
            <person name="Lohr M."/>
            <person name="Mayer K."/>
            <person name="Melkozernov A."/>
            <person name="Murata T."/>
            <person name="Nelson D."/>
            <person name="Pils B."/>
            <person name="Prigge M."/>
            <person name="Reiss B."/>
            <person name="Renner T."/>
            <person name="Rombauts S."/>
            <person name="Rushton P."/>
            <person name="Sanderfoot A."/>
            <person name="Schween G."/>
            <person name="Shiu S.-H."/>
            <person name="Stueber K."/>
            <person name="Theodoulou F.L."/>
            <person name="Tu H."/>
            <person name="Van de Peer Y."/>
            <person name="Verrier P.J."/>
            <person name="Waters E."/>
            <person name="Wood A."/>
            <person name="Yang L."/>
            <person name="Cove D."/>
            <person name="Cuming A."/>
            <person name="Hasebe M."/>
            <person name="Lucas S."/>
            <person name="Mishler D.B."/>
            <person name="Reski R."/>
            <person name="Grigoriev I."/>
            <person name="Quatrano R.S."/>
            <person name="Boore J.L."/>
        </authorList>
    </citation>
    <scope>NUCLEOTIDE SEQUENCE [LARGE SCALE GENOMIC DNA]</scope>
    <source>
        <strain evidence="6 7">cv. Gransden 2004</strain>
    </source>
</reference>
<dbReference type="RefSeq" id="XP_024365280.1">
    <property type="nucleotide sequence ID" value="XM_024509512.2"/>
</dbReference>
<feature type="region of interest" description="Disordered" evidence="3">
    <location>
        <begin position="1"/>
        <end position="23"/>
    </location>
</feature>
<keyword evidence="1" id="KW-0862">Zinc</keyword>
<dbReference type="eggNOG" id="ENOG502QVIE">
    <property type="taxonomic scope" value="Eukaryota"/>
</dbReference>
<reference evidence="6" key="3">
    <citation type="submission" date="2020-12" db="UniProtKB">
        <authorList>
            <consortium name="EnsemblPlants"/>
        </authorList>
    </citation>
    <scope>IDENTIFICATION</scope>
</reference>
<accession>A9SWJ7</accession>
<dbReference type="InterPro" id="IPR001841">
    <property type="entry name" value="Znf_RING"/>
</dbReference>
<keyword evidence="2" id="KW-0175">Coiled coil</keyword>
<dbReference type="PANTHER" id="PTHR46405:SF3">
    <property type="entry name" value="RING_U-BOX SUPERFAMILY PROTEIN"/>
    <property type="match status" value="1"/>
</dbReference>
<dbReference type="Gramene" id="Pp3c25_14470V3.2">
    <property type="protein sequence ID" value="Pp3c25_14470V3.2"/>
    <property type="gene ID" value="Pp3c25_14470"/>
</dbReference>
<dbReference type="OMA" id="DSENCTQ"/>
<dbReference type="InterPro" id="IPR046934">
    <property type="entry name" value="PIR2-like"/>
</dbReference>
<dbReference type="Pfam" id="PF13920">
    <property type="entry name" value="zf-C3HC4_3"/>
    <property type="match status" value="1"/>
</dbReference>
<dbReference type="Gene3D" id="3.30.40.10">
    <property type="entry name" value="Zinc/RING finger domain, C3HC4 (zinc finger)"/>
    <property type="match status" value="1"/>
</dbReference>
<feature type="coiled-coil region" evidence="2">
    <location>
        <begin position="147"/>
        <end position="350"/>
    </location>
</feature>
<feature type="compositionally biased region" description="Basic and acidic residues" evidence="3">
    <location>
        <begin position="82"/>
        <end position="99"/>
    </location>
</feature>
<dbReference type="CDD" id="cd23128">
    <property type="entry name" value="RING-HC_MIP1-like"/>
    <property type="match status" value="1"/>
</dbReference>
<evidence type="ECO:0000256" key="1">
    <source>
        <dbReference type="PROSITE-ProRule" id="PRU00175"/>
    </source>
</evidence>
<dbReference type="EnsemblPlants" id="Pp3c25_14470V3.1">
    <property type="protein sequence ID" value="Pp3c25_14470V3.1"/>
    <property type="gene ID" value="Pp3c25_14470"/>
</dbReference>
<dbReference type="HOGENOM" id="CLU_597716_0_0_1"/>
<dbReference type="EMBL" id="ABEU02000025">
    <property type="protein sequence ID" value="PNR27800.1"/>
    <property type="molecule type" value="Genomic_DNA"/>
</dbReference>
<dbReference type="SUPFAM" id="SSF57850">
    <property type="entry name" value="RING/U-box"/>
    <property type="match status" value="1"/>
</dbReference>
<dbReference type="PROSITE" id="PS50089">
    <property type="entry name" value="ZF_RING_2"/>
    <property type="match status" value="1"/>
</dbReference>
<organism evidence="5">
    <name type="scientific">Physcomitrium patens</name>
    <name type="common">Spreading-leaved earth moss</name>
    <name type="synonym">Physcomitrella patens</name>
    <dbReference type="NCBI Taxonomy" id="3218"/>
    <lineage>
        <taxon>Eukaryota</taxon>
        <taxon>Viridiplantae</taxon>
        <taxon>Streptophyta</taxon>
        <taxon>Embryophyta</taxon>
        <taxon>Bryophyta</taxon>
        <taxon>Bryophytina</taxon>
        <taxon>Bryopsida</taxon>
        <taxon>Funariidae</taxon>
        <taxon>Funariales</taxon>
        <taxon>Funariaceae</taxon>
        <taxon>Physcomitrium</taxon>
    </lineage>
</organism>
<keyword evidence="7" id="KW-1185">Reference proteome</keyword>
<name>A9SWJ7_PHYPA</name>
<evidence type="ECO:0000259" key="4">
    <source>
        <dbReference type="PROSITE" id="PS50089"/>
    </source>
</evidence>
<feature type="region of interest" description="Disordered" evidence="3">
    <location>
        <begin position="36"/>
        <end position="112"/>
    </location>
</feature>
<dbReference type="EnsemblPlants" id="Pp3c25_14470V3.2">
    <property type="protein sequence ID" value="Pp3c25_14470V3.2"/>
    <property type="gene ID" value="Pp3c25_14470"/>
</dbReference>
<feature type="domain" description="RING-type" evidence="4">
    <location>
        <begin position="404"/>
        <end position="444"/>
    </location>
</feature>
<keyword evidence="1" id="KW-0479">Metal-binding</keyword>
<dbReference type="PANTHER" id="PTHR46405">
    <property type="entry name" value="OS05G0141500 PROTEIN"/>
    <property type="match status" value="1"/>
</dbReference>
<evidence type="ECO:0000313" key="5">
    <source>
        <dbReference type="EMBL" id="PNR27800.1"/>
    </source>
</evidence>
<dbReference type="GO" id="GO:0008270">
    <property type="term" value="F:zinc ion binding"/>
    <property type="evidence" value="ECO:0007669"/>
    <property type="project" value="UniProtKB-KW"/>
</dbReference>
<keyword evidence="1" id="KW-0863">Zinc-finger</keyword>
<dbReference type="Proteomes" id="UP000006727">
    <property type="component" value="Chromosome 25"/>
</dbReference>
<dbReference type="AlphaFoldDB" id="A9SWJ7"/>